<keyword evidence="12" id="KW-1185">Reference proteome</keyword>
<dbReference type="Pfam" id="PF03074">
    <property type="entry name" value="GCS"/>
    <property type="match status" value="2"/>
</dbReference>
<comment type="caution">
    <text evidence="11">The sequence shown here is derived from an EMBL/GenBank/DDBJ whole genome shotgun (WGS) entry which is preliminary data.</text>
</comment>
<evidence type="ECO:0000256" key="6">
    <source>
        <dbReference type="ARBA" id="ARBA00022741"/>
    </source>
</evidence>
<dbReference type="GO" id="GO:0006750">
    <property type="term" value="P:glutathione biosynthetic process"/>
    <property type="evidence" value="ECO:0007669"/>
    <property type="project" value="UniProtKB-UniPathway"/>
</dbReference>
<comment type="similarity">
    <text evidence="2">Belongs to the glutamate--cysteine ligase type 3 family.</text>
</comment>
<dbReference type="UniPathway" id="UPA00142">
    <property type="reaction ID" value="UER00209"/>
</dbReference>
<evidence type="ECO:0000256" key="10">
    <source>
        <dbReference type="SAM" id="MobiDB-lite"/>
    </source>
</evidence>
<dbReference type="EMBL" id="AGNL01030768">
    <property type="protein sequence ID" value="EJK56710.1"/>
    <property type="molecule type" value="Genomic_DNA"/>
</dbReference>
<evidence type="ECO:0000256" key="1">
    <source>
        <dbReference type="ARBA" id="ARBA00005006"/>
    </source>
</evidence>
<dbReference type="GO" id="GO:0004357">
    <property type="term" value="F:glutamate-cysteine ligase activity"/>
    <property type="evidence" value="ECO:0007669"/>
    <property type="project" value="UniProtKB-EC"/>
</dbReference>
<keyword evidence="5" id="KW-0317">Glutathione biosynthesis</keyword>
<proteinExistence type="inferred from homology"/>
<evidence type="ECO:0000256" key="7">
    <source>
        <dbReference type="ARBA" id="ARBA00022840"/>
    </source>
</evidence>
<keyword evidence="4" id="KW-0436">Ligase</keyword>
<feature type="region of interest" description="Disordered" evidence="10">
    <location>
        <begin position="854"/>
        <end position="885"/>
    </location>
</feature>
<feature type="compositionally biased region" description="Basic and acidic residues" evidence="10">
    <location>
        <begin position="601"/>
        <end position="615"/>
    </location>
</feature>
<evidence type="ECO:0000256" key="4">
    <source>
        <dbReference type="ARBA" id="ARBA00022598"/>
    </source>
</evidence>
<accession>K0RUT7</accession>
<evidence type="ECO:0000313" key="12">
    <source>
        <dbReference type="Proteomes" id="UP000266841"/>
    </source>
</evidence>
<dbReference type="AlphaFoldDB" id="K0RUT7"/>
<protein>
    <recommendedName>
        <fullName evidence="3">glutamate--cysteine ligase</fullName>
        <ecNumber evidence="3">6.3.2.2</ecNumber>
    </recommendedName>
    <alternativeName>
        <fullName evidence="9">Gamma-ECS</fullName>
    </alternativeName>
    <alternativeName>
        <fullName evidence="8">Gamma-glutamylcysteine synthetase</fullName>
    </alternativeName>
</protein>
<organism evidence="11 12">
    <name type="scientific">Thalassiosira oceanica</name>
    <name type="common">Marine diatom</name>
    <dbReference type="NCBI Taxonomy" id="159749"/>
    <lineage>
        <taxon>Eukaryota</taxon>
        <taxon>Sar</taxon>
        <taxon>Stramenopiles</taxon>
        <taxon>Ochrophyta</taxon>
        <taxon>Bacillariophyta</taxon>
        <taxon>Coscinodiscophyceae</taxon>
        <taxon>Thalassiosirophycidae</taxon>
        <taxon>Thalassiosirales</taxon>
        <taxon>Thalassiosiraceae</taxon>
        <taxon>Thalassiosira</taxon>
    </lineage>
</organism>
<reference evidence="11 12" key="1">
    <citation type="journal article" date="2012" name="Genome Biol.">
        <title>Genome and low-iron response of an oceanic diatom adapted to chronic iron limitation.</title>
        <authorList>
            <person name="Lommer M."/>
            <person name="Specht M."/>
            <person name="Roy A.S."/>
            <person name="Kraemer L."/>
            <person name="Andreson R."/>
            <person name="Gutowska M.A."/>
            <person name="Wolf J."/>
            <person name="Bergner S.V."/>
            <person name="Schilhabel M.B."/>
            <person name="Klostermeier U.C."/>
            <person name="Beiko R.G."/>
            <person name="Rosenstiel P."/>
            <person name="Hippler M."/>
            <person name="Laroche J."/>
        </authorList>
    </citation>
    <scope>NUCLEOTIDE SEQUENCE [LARGE SCALE GENOMIC DNA]</scope>
    <source>
        <strain evidence="11 12">CCMP1005</strain>
    </source>
</reference>
<dbReference type="eggNOG" id="KOG3754">
    <property type="taxonomic scope" value="Eukaryota"/>
</dbReference>
<gene>
    <name evidence="11" type="ORF">THAOC_23355</name>
</gene>
<comment type="pathway">
    <text evidence="1">Sulfur metabolism; glutathione biosynthesis; glutathione from L-cysteine and L-glutamate: step 1/2.</text>
</comment>
<evidence type="ECO:0000313" key="11">
    <source>
        <dbReference type="EMBL" id="EJK56710.1"/>
    </source>
</evidence>
<dbReference type="OrthoDB" id="7939818at2759"/>
<feature type="region of interest" description="Disordered" evidence="10">
    <location>
        <begin position="594"/>
        <end position="623"/>
    </location>
</feature>
<dbReference type="PANTHER" id="PTHR11164">
    <property type="entry name" value="GLUTAMATE CYSTEINE LIGASE"/>
    <property type="match status" value="1"/>
</dbReference>
<feature type="compositionally biased region" description="Polar residues" evidence="10">
    <location>
        <begin position="854"/>
        <end position="866"/>
    </location>
</feature>
<dbReference type="PANTHER" id="PTHR11164:SF0">
    <property type="entry name" value="GLUTAMATE--CYSTEINE LIGASE CATALYTIC SUBUNIT"/>
    <property type="match status" value="1"/>
</dbReference>
<evidence type="ECO:0000256" key="3">
    <source>
        <dbReference type="ARBA" id="ARBA00012220"/>
    </source>
</evidence>
<dbReference type="InterPro" id="IPR004308">
    <property type="entry name" value="GCS"/>
</dbReference>
<dbReference type="EC" id="6.3.2.2" evidence="3"/>
<dbReference type="GO" id="GO:0005524">
    <property type="term" value="F:ATP binding"/>
    <property type="evidence" value="ECO:0007669"/>
    <property type="project" value="UniProtKB-KW"/>
</dbReference>
<dbReference type="SUPFAM" id="SSF55931">
    <property type="entry name" value="Glutamine synthetase/guanido kinase"/>
    <property type="match status" value="1"/>
</dbReference>
<evidence type="ECO:0000256" key="2">
    <source>
        <dbReference type="ARBA" id="ARBA00008100"/>
    </source>
</evidence>
<name>K0RUT7_THAOC</name>
<sequence>MHCTCNSGKGLDWRNMAQEASPKSCCSVWPYGGYKIDFSKEKQRRVACHISVDSSRPHSLPPGLLKVGVPQPWDKSKKNLNYVREAGVRQFISTYNRVKDLKGDELMWGDEIEYGIFVLDAQNKKIRLSLRAKDVMDNLNEKEEIHSYENEGCNWVPEYGAWMIEATPRRPYSGYSSDLLRVERNMRLRRKRLLTELKENEVAPTVAVFPLLGALGDDGSVPPTKIGGPVTESEYIGDGIINPHPRFAALSANIRKRRGEKVNIRVPLFHDTNTPEYANRDGFTPGSCCGDDRLLLWRFGKGDVSREKYGNEFVIVGEKCFSSMFSFASSLILFDFALGCSNTDTEFNDDGEPVTLEKWLVNVDCVGCKGLFYRSEPGVIVPDADWPRNGDIVVGCEVPDVPGEPSSIVHTQSLCVISPTFTGWVRLRNGYYLPMESDDGEIKFLHRVSTKTHAKNQQKEALGSETPLFRGSMDKTAFDAGNIKVALEKAVLELADGADDQLSIVRPAIHMDAMAFGMGCCCLQITFQATDIDESRFLYDQLAVMAPILMALTASTPVLRGRLADTDCRWGIISGGCICEWPVVSCLCAHQFAPSTSPECVDDRRPGERGRKGGPDPDSEVAGKGYRRLYKSRYDSISTFLYQGASSDENQMNNRILNVYNDIPVPIDEDKYRELRGAGIDPLLSQHIAHIFVRDPLVIFDGAVEEVDDETQTEHFESIQSTNWQSVRWKPPPPRSGPNDPHIGWRTEFRSMEIQLTDFENAAFTTFVTLLNRVILTFDLNLYIPLSRVDANMQRAHGRDAAVRGKFFFRRHLAPLEKGDDGYGEQYASMFSSSGGSSLETGPLPTISSMEDLSATDASSGNSDANGVSEKRRVAPNASGGTEENSYEEMTLAEIMVGKGDYFPGLIPLVHAYLDYIQCDSVTLERVSQYLDFIEKRATGQLVTPATWIRNFIRSHEDYNFDSVVSDSIAYDLMVACQEIGEGKRHVPELLGDIKIKPIAASGAYTSKMDSRRANNAQIVDLLARYAERKQKVGDRRPSSSNRVLKTSSIARLDLD</sequence>
<keyword evidence="7" id="KW-0067">ATP-binding</keyword>
<dbReference type="InterPro" id="IPR014746">
    <property type="entry name" value="Gln_synth/guanido_kin_cat_dom"/>
</dbReference>
<keyword evidence="6" id="KW-0547">Nucleotide-binding</keyword>
<dbReference type="Gene3D" id="3.30.590.50">
    <property type="match status" value="3"/>
</dbReference>
<dbReference type="OMA" id="RRVACHI"/>
<dbReference type="Proteomes" id="UP000266841">
    <property type="component" value="Unassembled WGS sequence"/>
</dbReference>
<evidence type="ECO:0000256" key="8">
    <source>
        <dbReference type="ARBA" id="ARBA00030585"/>
    </source>
</evidence>
<feature type="region of interest" description="Disordered" evidence="10">
    <location>
        <begin position="721"/>
        <end position="742"/>
    </location>
</feature>
<evidence type="ECO:0000256" key="5">
    <source>
        <dbReference type="ARBA" id="ARBA00022684"/>
    </source>
</evidence>
<evidence type="ECO:0000256" key="9">
    <source>
        <dbReference type="ARBA" id="ARBA00032122"/>
    </source>
</evidence>
<dbReference type="Gene3D" id="1.10.8.960">
    <property type="match status" value="1"/>
</dbReference>